<evidence type="ECO:0000256" key="1">
    <source>
        <dbReference type="SAM" id="SignalP"/>
    </source>
</evidence>
<organism evidence="2 3">
    <name type="scientific">Brachionus plicatilis</name>
    <name type="common">Marine rotifer</name>
    <name type="synonym">Brachionus muelleri</name>
    <dbReference type="NCBI Taxonomy" id="10195"/>
    <lineage>
        <taxon>Eukaryota</taxon>
        <taxon>Metazoa</taxon>
        <taxon>Spiralia</taxon>
        <taxon>Gnathifera</taxon>
        <taxon>Rotifera</taxon>
        <taxon>Eurotatoria</taxon>
        <taxon>Monogononta</taxon>
        <taxon>Pseudotrocha</taxon>
        <taxon>Ploima</taxon>
        <taxon>Brachionidae</taxon>
        <taxon>Brachionus</taxon>
    </lineage>
</organism>
<dbReference type="AlphaFoldDB" id="A0A3M7Q8D6"/>
<feature type="chain" id="PRO_5018022313" evidence="1">
    <location>
        <begin position="22"/>
        <end position="79"/>
    </location>
</feature>
<evidence type="ECO:0000313" key="3">
    <source>
        <dbReference type="Proteomes" id="UP000276133"/>
    </source>
</evidence>
<feature type="signal peptide" evidence="1">
    <location>
        <begin position="1"/>
        <end position="21"/>
    </location>
</feature>
<gene>
    <name evidence="2" type="ORF">BpHYR1_046462</name>
</gene>
<protein>
    <submittedName>
        <fullName evidence="2">Uncharacterized protein</fullName>
    </submittedName>
</protein>
<dbReference type="Proteomes" id="UP000276133">
    <property type="component" value="Unassembled WGS sequence"/>
</dbReference>
<keyword evidence="1" id="KW-0732">Signal</keyword>
<proteinExistence type="predicted"/>
<name>A0A3M7Q8D6_BRAPC</name>
<sequence length="79" mass="8853">MTMRLIAYLIFALIFIDNSFQQSFSLSAINFGNFNCSEGEIIDTLSLVCQKCPANSSPTKDLKSLSNEDLKIKNKTKNK</sequence>
<comment type="caution">
    <text evidence="2">The sequence shown here is derived from an EMBL/GenBank/DDBJ whole genome shotgun (WGS) entry which is preliminary data.</text>
</comment>
<evidence type="ECO:0000313" key="2">
    <source>
        <dbReference type="EMBL" id="RNA07670.1"/>
    </source>
</evidence>
<accession>A0A3M7Q8D6</accession>
<dbReference type="EMBL" id="REGN01006968">
    <property type="protein sequence ID" value="RNA07670.1"/>
    <property type="molecule type" value="Genomic_DNA"/>
</dbReference>
<reference evidence="2 3" key="1">
    <citation type="journal article" date="2018" name="Sci. Rep.">
        <title>Genomic signatures of local adaptation to the degree of environmental predictability in rotifers.</title>
        <authorList>
            <person name="Franch-Gras L."/>
            <person name="Hahn C."/>
            <person name="Garcia-Roger E.M."/>
            <person name="Carmona M.J."/>
            <person name="Serra M."/>
            <person name="Gomez A."/>
        </authorList>
    </citation>
    <scope>NUCLEOTIDE SEQUENCE [LARGE SCALE GENOMIC DNA]</scope>
    <source>
        <strain evidence="2">HYR1</strain>
    </source>
</reference>
<keyword evidence="3" id="KW-1185">Reference proteome</keyword>